<sequence length="176" mass="19643">MKKRITAKALAKYIAKHPGDFEEVDTGYRSRNGEKPVKEWIYHGHKKHVCIHCGGKLAEKTLSVKEKDGRLKIVNGFYKEVETGDGTLYLFWVCSKTCLECDRNQRVFPFFILRGCACSYTPWPKCCIPFLPERSCAARAGCSPGVAAPGTRCPFMANTPQFTGGGSAILKIYIVK</sequence>
<name>E3GGN5_9FIRM</name>
<dbReference type="KEGG" id="elm:ELI_3896"/>
<accession>E3GGN5</accession>
<dbReference type="Proteomes" id="UP000006873">
    <property type="component" value="Chromosome"/>
</dbReference>
<reference evidence="1 2" key="2">
    <citation type="journal article" date="2011" name="J. Bacteriol.">
        <title>Complete genome sequence of a carbon monoxide-utilizing acetogen, Eubacterium limosum KIST612.</title>
        <authorList>
            <person name="Roh H."/>
            <person name="Ko H.J."/>
            <person name="Kim D."/>
            <person name="Choi D.G."/>
            <person name="Park S."/>
            <person name="Kim S."/>
            <person name="Chang I.S."/>
            <person name="Choi I.G."/>
        </authorList>
    </citation>
    <scope>NUCLEOTIDE SEQUENCE [LARGE SCALE GENOMIC DNA]</scope>
    <source>
        <strain evidence="1 2">KIST612</strain>
    </source>
</reference>
<proteinExistence type="predicted"/>
<evidence type="ECO:0000313" key="2">
    <source>
        <dbReference type="Proteomes" id="UP000006873"/>
    </source>
</evidence>
<reference key="1">
    <citation type="submission" date="2010-09" db="EMBL/GenBank/DDBJ databases">
        <authorList>
            <person name="Roh H."/>
            <person name="Ko H.-J."/>
            <person name="Kim D."/>
            <person name="Choi D.G."/>
            <person name="Park S."/>
            <person name="Kim S."/>
            <person name="Kim K.H."/>
            <person name="Chang I.S."/>
            <person name="Choi I.-G."/>
        </authorList>
    </citation>
    <scope>NUCLEOTIDE SEQUENCE</scope>
    <source>
        <strain>KIST612</strain>
    </source>
</reference>
<gene>
    <name evidence="1" type="ordered locus">ELI_3896</name>
</gene>
<evidence type="ECO:0000313" key="1">
    <source>
        <dbReference type="EMBL" id="ADO38840.1"/>
    </source>
</evidence>
<protein>
    <submittedName>
        <fullName evidence="1">Uncharacterized protein</fullName>
    </submittedName>
</protein>
<dbReference type="RefSeq" id="WP_013382147.1">
    <property type="nucleotide sequence ID" value="NC_014624.2"/>
</dbReference>
<organism evidence="1 2">
    <name type="scientific">Eubacterium callanderi</name>
    <dbReference type="NCBI Taxonomy" id="53442"/>
    <lineage>
        <taxon>Bacteria</taxon>
        <taxon>Bacillati</taxon>
        <taxon>Bacillota</taxon>
        <taxon>Clostridia</taxon>
        <taxon>Eubacteriales</taxon>
        <taxon>Eubacteriaceae</taxon>
        <taxon>Eubacterium</taxon>
    </lineage>
</organism>
<keyword evidence="2" id="KW-1185">Reference proteome</keyword>
<dbReference type="HOGENOM" id="CLU_1522949_0_0_9"/>
<dbReference type="GeneID" id="68364774"/>
<dbReference type="AlphaFoldDB" id="E3GGN5"/>
<dbReference type="EMBL" id="CP002273">
    <property type="protein sequence ID" value="ADO38840.1"/>
    <property type="molecule type" value="Genomic_DNA"/>
</dbReference>